<dbReference type="InterPro" id="IPR002885">
    <property type="entry name" value="PPR_rpt"/>
</dbReference>
<dbReference type="PROSITE" id="PS51375">
    <property type="entry name" value="PPR"/>
    <property type="match status" value="3"/>
</dbReference>
<evidence type="ECO:0000256" key="3">
    <source>
        <dbReference type="PROSITE-ProRule" id="PRU00708"/>
    </source>
</evidence>
<keyword evidence="2" id="KW-0677">Repeat</keyword>
<dbReference type="PANTHER" id="PTHR47939">
    <property type="entry name" value="MEMBRANE-ASSOCIATED SALT-INDUCIBLE PROTEIN-LIKE"/>
    <property type="match status" value="1"/>
</dbReference>
<evidence type="ECO:0000313" key="4">
    <source>
        <dbReference type="EMBL" id="KAL3627532.1"/>
    </source>
</evidence>
<gene>
    <name evidence="4" type="ORF">CASFOL_028895</name>
</gene>
<feature type="repeat" description="PPR" evidence="3">
    <location>
        <begin position="235"/>
        <end position="269"/>
    </location>
</feature>
<evidence type="ECO:0008006" key="6">
    <source>
        <dbReference type="Google" id="ProtNLM"/>
    </source>
</evidence>
<protein>
    <recommendedName>
        <fullName evidence="6">Pentatricopeptide repeat-containing protein</fullName>
    </recommendedName>
</protein>
<dbReference type="AlphaFoldDB" id="A0ABD3CDC3"/>
<name>A0ABD3CDC3_9LAMI</name>
<dbReference type="InterPro" id="IPR011990">
    <property type="entry name" value="TPR-like_helical_dom_sf"/>
</dbReference>
<dbReference type="NCBIfam" id="TIGR00756">
    <property type="entry name" value="PPR"/>
    <property type="match status" value="4"/>
</dbReference>
<dbReference type="Pfam" id="PF01535">
    <property type="entry name" value="PPR"/>
    <property type="match status" value="1"/>
</dbReference>
<evidence type="ECO:0000256" key="1">
    <source>
        <dbReference type="ARBA" id="ARBA00007626"/>
    </source>
</evidence>
<evidence type="ECO:0000256" key="2">
    <source>
        <dbReference type="ARBA" id="ARBA00022737"/>
    </source>
</evidence>
<dbReference type="Proteomes" id="UP001632038">
    <property type="component" value="Unassembled WGS sequence"/>
</dbReference>
<proteinExistence type="inferred from homology"/>
<accession>A0ABD3CDC3</accession>
<dbReference type="Pfam" id="PF12854">
    <property type="entry name" value="PPR_1"/>
    <property type="match status" value="1"/>
</dbReference>
<comment type="similarity">
    <text evidence="1">Belongs to the PPR family. P subfamily.</text>
</comment>
<dbReference type="Pfam" id="PF13041">
    <property type="entry name" value="PPR_2"/>
    <property type="match status" value="1"/>
</dbReference>
<sequence length="387" mass="44112">MALPYKLRSLLIQRHRFFSTSDPSDKSRVALSLIRFEQNPERILHICRSTPLTPESHLDRLVFSKAVSNLRQSNHHESIRTLVKDSMNQLNCNSERFISHFIILYGQGGLIQDAINLFDEMSEKGIDRNIKTLNSLLFSCLLGREYIEMKRIFTEFPRKYGLDPNLDTYNTVLKGFSNSGYASEAHSIFAEMEGKDIKPNATTFANAIAGFYREQNYGGVGKMINLMKKYRMEPGISIYNVRIQSLCKLGRSVEAKALFDGILSKGMKPNRATYGHLVYGFCREGRLDVAKGLFEEMVADRGLEPQAECYFTMVYYLCLGREFEVALGICKECMEKGWVPNITSMKLLVDGLVSIGKISEAKEIIGYVKNKFWRNADSWSEIEMGLL</sequence>
<dbReference type="Gene3D" id="1.25.40.10">
    <property type="entry name" value="Tetratricopeptide repeat domain"/>
    <property type="match status" value="3"/>
</dbReference>
<dbReference type="InterPro" id="IPR050667">
    <property type="entry name" value="PPR-containing_protein"/>
</dbReference>
<evidence type="ECO:0000313" key="5">
    <source>
        <dbReference type="Proteomes" id="UP001632038"/>
    </source>
</evidence>
<feature type="repeat" description="PPR" evidence="3">
    <location>
        <begin position="270"/>
        <end position="305"/>
    </location>
</feature>
<comment type="caution">
    <text evidence="4">The sequence shown here is derived from an EMBL/GenBank/DDBJ whole genome shotgun (WGS) entry which is preliminary data.</text>
</comment>
<keyword evidence="5" id="KW-1185">Reference proteome</keyword>
<reference evidence="5" key="1">
    <citation type="journal article" date="2024" name="IScience">
        <title>Strigolactones Initiate the Formation of Haustorium-like Structures in Castilleja.</title>
        <authorList>
            <person name="Buerger M."/>
            <person name="Peterson D."/>
            <person name="Chory J."/>
        </authorList>
    </citation>
    <scope>NUCLEOTIDE SEQUENCE [LARGE SCALE GENOMIC DNA]</scope>
</reference>
<dbReference type="PANTHER" id="PTHR47939:SF9">
    <property type="entry name" value="(WILD MALAYSIAN BANANA) HYPOTHETICAL PROTEIN"/>
    <property type="match status" value="1"/>
</dbReference>
<dbReference type="EMBL" id="JAVIJP010000039">
    <property type="protein sequence ID" value="KAL3627532.1"/>
    <property type="molecule type" value="Genomic_DNA"/>
</dbReference>
<feature type="repeat" description="PPR" evidence="3">
    <location>
        <begin position="165"/>
        <end position="199"/>
    </location>
</feature>
<organism evidence="4 5">
    <name type="scientific">Castilleja foliolosa</name>
    <dbReference type="NCBI Taxonomy" id="1961234"/>
    <lineage>
        <taxon>Eukaryota</taxon>
        <taxon>Viridiplantae</taxon>
        <taxon>Streptophyta</taxon>
        <taxon>Embryophyta</taxon>
        <taxon>Tracheophyta</taxon>
        <taxon>Spermatophyta</taxon>
        <taxon>Magnoliopsida</taxon>
        <taxon>eudicotyledons</taxon>
        <taxon>Gunneridae</taxon>
        <taxon>Pentapetalae</taxon>
        <taxon>asterids</taxon>
        <taxon>lamiids</taxon>
        <taxon>Lamiales</taxon>
        <taxon>Orobanchaceae</taxon>
        <taxon>Pedicularideae</taxon>
        <taxon>Castillejinae</taxon>
        <taxon>Castilleja</taxon>
    </lineage>
</organism>